<dbReference type="EMBL" id="JOPB01000011">
    <property type="protein sequence ID" value="OUI77913.1"/>
    <property type="molecule type" value="Genomic_DNA"/>
</dbReference>
<protein>
    <submittedName>
        <fullName evidence="2">Malonic semialdehyde reductase</fullName>
    </submittedName>
</protein>
<evidence type="ECO:0000313" key="3">
    <source>
        <dbReference type="Proteomes" id="UP000194946"/>
    </source>
</evidence>
<dbReference type="Gene3D" id="3.40.109.10">
    <property type="entry name" value="NADH Oxidase"/>
    <property type="match status" value="1"/>
</dbReference>
<dbReference type="AlphaFoldDB" id="A0A251ZTB2"/>
<evidence type="ECO:0000313" key="2">
    <source>
        <dbReference type="EMBL" id="OUI77913.1"/>
    </source>
</evidence>
<dbReference type="Proteomes" id="UP000194946">
    <property type="component" value="Unassembled WGS sequence"/>
</dbReference>
<dbReference type="InterPro" id="IPR050461">
    <property type="entry name" value="Nitroreductase_HadB/RutE"/>
</dbReference>
<sequence length="195" mass="22093">MTSLPEEALRQLFDDARTPKVWLDKEIEPALLLQLYNLVKLAPTSGNCQPGRFTFLTHVVSKEKLRSALSVGNVDHVLSAPVVVIVAHDPLFYEELPKLYPEVDLRSWYAEDIPFAEETAFRNSTLQGGYLILAARALGLDVWPISGFDNSMVDTLFFEEQGWHSNFIVCLGHAKQDQESERLPRLEFEDACLML</sequence>
<gene>
    <name evidence="2" type="ORF">HK18_00745</name>
</gene>
<dbReference type="InterPro" id="IPR000415">
    <property type="entry name" value="Nitroreductase-like"/>
</dbReference>
<comment type="caution">
    <text evidence="2">The sequence shown here is derived from an EMBL/GenBank/DDBJ whole genome shotgun (WGS) entry which is preliminary data.</text>
</comment>
<accession>A0A251ZTB2</accession>
<feature type="domain" description="Nitroreductase" evidence="1">
    <location>
        <begin position="21"/>
        <end position="173"/>
    </location>
</feature>
<keyword evidence="3" id="KW-1185">Reference proteome</keyword>
<dbReference type="InterPro" id="IPR029479">
    <property type="entry name" value="Nitroreductase"/>
</dbReference>
<dbReference type="PANTHER" id="PTHR43543:SF1">
    <property type="entry name" value="MALONIC SEMIALDEHYDE REDUCTASE RUTE-RELATED"/>
    <property type="match status" value="1"/>
</dbReference>
<reference evidence="3" key="1">
    <citation type="submission" date="2014-06" db="EMBL/GenBank/DDBJ databases">
        <authorList>
            <person name="Winans N.J."/>
            <person name="Newell P.D."/>
            <person name="Douglas A.E."/>
        </authorList>
    </citation>
    <scope>NUCLEOTIDE SEQUENCE [LARGE SCALE GENOMIC DNA]</scope>
    <source>
        <strain evidence="3">DmL_052</strain>
    </source>
</reference>
<proteinExistence type="predicted"/>
<evidence type="ECO:0000259" key="1">
    <source>
        <dbReference type="Pfam" id="PF00881"/>
    </source>
</evidence>
<dbReference type="PANTHER" id="PTHR43543">
    <property type="entry name" value="MALONIC SEMIALDEHYDE REDUCTASE RUTE-RELATED"/>
    <property type="match status" value="1"/>
</dbReference>
<organism evidence="2 3">
    <name type="scientific">Commensalibacter intestini</name>
    <dbReference type="NCBI Taxonomy" id="479936"/>
    <lineage>
        <taxon>Bacteria</taxon>
        <taxon>Pseudomonadati</taxon>
        <taxon>Pseudomonadota</taxon>
        <taxon>Alphaproteobacteria</taxon>
        <taxon>Acetobacterales</taxon>
        <taxon>Acetobacteraceae</taxon>
    </lineage>
</organism>
<dbReference type="SUPFAM" id="SSF55469">
    <property type="entry name" value="FMN-dependent nitroreductase-like"/>
    <property type="match status" value="1"/>
</dbReference>
<dbReference type="GO" id="GO:0016491">
    <property type="term" value="F:oxidoreductase activity"/>
    <property type="evidence" value="ECO:0007669"/>
    <property type="project" value="InterPro"/>
</dbReference>
<dbReference type="Pfam" id="PF00881">
    <property type="entry name" value="Nitroreductase"/>
    <property type="match status" value="1"/>
</dbReference>
<dbReference type="NCBIfam" id="NF003768">
    <property type="entry name" value="PRK05365.1"/>
    <property type="match status" value="1"/>
</dbReference>
<name>A0A251ZTB2_9PROT</name>
<dbReference type="RefSeq" id="WP_008854313.1">
    <property type="nucleotide sequence ID" value="NZ_JOPB01000011.1"/>
</dbReference>